<feature type="transmembrane region" description="Helical" evidence="6">
    <location>
        <begin position="489"/>
        <end position="509"/>
    </location>
</feature>
<feature type="transmembrane region" description="Helical" evidence="6">
    <location>
        <begin position="67"/>
        <end position="85"/>
    </location>
</feature>
<feature type="domain" description="Major facilitator superfamily (MFS) profile" evidence="7">
    <location>
        <begin position="31"/>
        <end position="514"/>
    </location>
</feature>
<evidence type="ECO:0000256" key="6">
    <source>
        <dbReference type="SAM" id="Phobius"/>
    </source>
</evidence>
<feature type="transmembrane region" description="Helical" evidence="6">
    <location>
        <begin position="97"/>
        <end position="114"/>
    </location>
</feature>
<feature type="transmembrane region" description="Helical" evidence="6">
    <location>
        <begin position="379"/>
        <end position="404"/>
    </location>
</feature>
<feature type="transmembrane region" description="Helical" evidence="6">
    <location>
        <begin position="250"/>
        <end position="269"/>
    </location>
</feature>
<dbReference type="PANTHER" id="PTHR23501">
    <property type="entry name" value="MAJOR FACILITATOR SUPERFAMILY"/>
    <property type="match status" value="1"/>
</dbReference>
<protein>
    <submittedName>
        <fullName evidence="8">MFS transporter</fullName>
    </submittedName>
</protein>
<feature type="transmembrane region" description="Helical" evidence="6">
    <location>
        <begin position="217"/>
        <end position="238"/>
    </location>
</feature>
<dbReference type="InterPro" id="IPR020846">
    <property type="entry name" value="MFS_dom"/>
</dbReference>
<feature type="compositionally biased region" description="Low complexity" evidence="5">
    <location>
        <begin position="541"/>
        <end position="561"/>
    </location>
</feature>
<dbReference type="Proteomes" id="UP001209654">
    <property type="component" value="Unassembled WGS sequence"/>
</dbReference>
<feature type="transmembrane region" description="Helical" evidence="6">
    <location>
        <begin position="416"/>
        <end position="439"/>
    </location>
</feature>
<feature type="transmembrane region" description="Helical" evidence="6">
    <location>
        <begin position="325"/>
        <end position="343"/>
    </location>
</feature>
<keyword evidence="2 6" id="KW-0812">Transmembrane</keyword>
<keyword evidence="4 6" id="KW-0472">Membrane</keyword>
<reference evidence="8 9" key="1">
    <citation type="journal article" date="2023" name="Int. J. Syst. Evol. Microbiol.">
        <title>Arthrobacter mangrovi sp. nov., an actinobacterium isolated from the rhizosphere of a mangrove.</title>
        <authorList>
            <person name="Hamada M."/>
            <person name="Saitou S."/>
            <person name="Enomoto N."/>
            <person name="Nanri K."/>
            <person name="Hidaka K."/>
            <person name="Miura T."/>
            <person name="Tamura T."/>
        </authorList>
    </citation>
    <scope>NUCLEOTIDE SEQUENCE [LARGE SCALE GENOMIC DNA]</scope>
    <source>
        <strain evidence="8 9">NBRC 112813</strain>
    </source>
</reference>
<feature type="transmembrane region" description="Helical" evidence="6">
    <location>
        <begin position="355"/>
        <end position="373"/>
    </location>
</feature>
<dbReference type="PRINTS" id="PR01036">
    <property type="entry name" value="TCRTETB"/>
</dbReference>
<dbReference type="RefSeq" id="WP_373875784.1">
    <property type="nucleotide sequence ID" value="NZ_BRVS01000004.1"/>
</dbReference>
<proteinExistence type="predicted"/>
<evidence type="ECO:0000256" key="1">
    <source>
        <dbReference type="ARBA" id="ARBA00004651"/>
    </source>
</evidence>
<dbReference type="Gene3D" id="1.20.1250.20">
    <property type="entry name" value="MFS general substrate transporter like domains"/>
    <property type="match status" value="1"/>
</dbReference>
<dbReference type="Pfam" id="PF07690">
    <property type="entry name" value="MFS_1"/>
    <property type="match status" value="1"/>
</dbReference>
<evidence type="ECO:0000256" key="3">
    <source>
        <dbReference type="ARBA" id="ARBA00022989"/>
    </source>
</evidence>
<organism evidence="8 9">
    <name type="scientific">Arthrobacter mangrovi</name>
    <dbReference type="NCBI Taxonomy" id="2966350"/>
    <lineage>
        <taxon>Bacteria</taxon>
        <taxon>Bacillati</taxon>
        <taxon>Actinomycetota</taxon>
        <taxon>Actinomycetes</taxon>
        <taxon>Micrococcales</taxon>
        <taxon>Micrococcaceae</taxon>
        <taxon>Arthrobacter</taxon>
    </lineage>
</organism>
<feature type="transmembrane region" description="Helical" evidence="6">
    <location>
        <begin position="155"/>
        <end position="178"/>
    </location>
</feature>
<sequence>MTATRTDVEPIESPASKPDPGGMSHRQILQALTGLLAALFTAMVSSTIVANALPTIMADLHGTQTDFAWVVTAALLANAVTTPIWGKLADLFSKKLLVQLSIIVFVAGSVLAGLSQDMPTLLTARVIQGAAMGGLTALAQAIIGSIIPPRERGRYAGYMGAVMAVATAGGPLLGGFIVDSPLGWRWTFFVCVPLAVVSLIMLQLTLKISHVRRPARIDWLGSILLTAGVSILLIWVSFAGKAGYYEWVSGRSALMVGTGVVLLALLVFVESKVAQPIIPLKIITERTTALSIIASVSVGIAMFGSTTFLGQYFQVARGATPTHAGLLMLPMIAGNLVGSTVSGQLITRYGKWKRYLILGAVLVIGGTGLAGTLDHLTAFWVVSIYIFLLGLGMGMLMQNLVLAVQNTVNVKDIGSASASVAFFRSVGGAIGVSVLGAVLSNEVGSTAAAELEKAGIPVSGDASGASLDLTAMPPQVREIMRAAYGDGTATIFLISAAIAVIALVAVLFIREIPLRRTIELKPTTEHPVEPGLAGGTEPVSTGTVPVVRRTPAPVGAASGAAGETGPESQPPGR</sequence>
<feature type="transmembrane region" description="Helical" evidence="6">
    <location>
        <begin position="32"/>
        <end position="55"/>
    </location>
</feature>
<dbReference type="PANTHER" id="PTHR23501:SF197">
    <property type="entry name" value="COMD"/>
    <property type="match status" value="1"/>
</dbReference>
<evidence type="ECO:0000313" key="8">
    <source>
        <dbReference type="EMBL" id="GLB66441.1"/>
    </source>
</evidence>
<dbReference type="CDD" id="cd17502">
    <property type="entry name" value="MFS_Azr1_MDR_like"/>
    <property type="match status" value="1"/>
</dbReference>
<feature type="transmembrane region" description="Helical" evidence="6">
    <location>
        <begin position="290"/>
        <end position="313"/>
    </location>
</feature>
<dbReference type="PROSITE" id="PS50850">
    <property type="entry name" value="MFS"/>
    <property type="match status" value="1"/>
</dbReference>
<dbReference type="Gene3D" id="1.20.1720.10">
    <property type="entry name" value="Multidrug resistance protein D"/>
    <property type="match status" value="1"/>
</dbReference>
<keyword evidence="9" id="KW-1185">Reference proteome</keyword>
<feature type="transmembrane region" description="Helical" evidence="6">
    <location>
        <begin position="184"/>
        <end position="205"/>
    </location>
</feature>
<name>A0ABQ5MR27_9MICC</name>
<evidence type="ECO:0000256" key="2">
    <source>
        <dbReference type="ARBA" id="ARBA00022692"/>
    </source>
</evidence>
<feature type="region of interest" description="Disordered" evidence="5">
    <location>
        <begin position="525"/>
        <end position="573"/>
    </location>
</feature>
<evidence type="ECO:0000256" key="4">
    <source>
        <dbReference type="ARBA" id="ARBA00023136"/>
    </source>
</evidence>
<dbReference type="SUPFAM" id="SSF103473">
    <property type="entry name" value="MFS general substrate transporter"/>
    <property type="match status" value="1"/>
</dbReference>
<evidence type="ECO:0000256" key="5">
    <source>
        <dbReference type="SAM" id="MobiDB-lite"/>
    </source>
</evidence>
<comment type="caution">
    <text evidence="8">The sequence shown here is derived from an EMBL/GenBank/DDBJ whole genome shotgun (WGS) entry which is preliminary data.</text>
</comment>
<feature type="transmembrane region" description="Helical" evidence="6">
    <location>
        <begin position="126"/>
        <end position="148"/>
    </location>
</feature>
<accession>A0ABQ5MR27</accession>
<dbReference type="InterPro" id="IPR011701">
    <property type="entry name" value="MFS"/>
</dbReference>
<comment type="subcellular location">
    <subcellularLocation>
        <location evidence="1">Cell membrane</location>
        <topology evidence="1">Multi-pass membrane protein</topology>
    </subcellularLocation>
</comment>
<feature type="region of interest" description="Disordered" evidence="5">
    <location>
        <begin position="1"/>
        <end position="23"/>
    </location>
</feature>
<evidence type="ECO:0000259" key="7">
    <source>
        <dbReference type="PROSITE" id="PS50850"/>
    </source>
</evidence>
<dbReference type="InterPro" id="IPR036259">
    <property type="entry name" value="MFS_trans_sf"/>
</dbReference>
<gene>
    <name evidence="8" type="ORF">AHIS1636_08800</name>
</gene>
<keyword evidence="3 6" id="KW-1133">Transmembrane helix</keyword>
<evidence type="ECO:0000313" key="9">
    <source>
        <dbReference type="Proteomes" id="UP001209654"/>
    </source>
</evidence>
<dbReference type="EMBL" id="BRVS01000004">
    <property type="protein sequence ID" value="GLB66441.1"/>
    <property type="molecule type" value="Genomic_DNA"/>
</dbReference>